<comment type="similarity">
    <text evidence="1">Belongs to the glycosyltransferase 28 family.</text>
</comment>
<dbReference type="InterPro" id="IPR010610">
    <property type="entry name" value="EryCIII-like_C"/>
</dbReference>
<dbReference type="SUPFAM" id="SSF53756">
    <property type="entry name" value="UDP-Glycosyltransferase/glycogen phosphorylase"/>
    <property type="match status" value="1"/>
</dbReference>
<evidence type="ECO:0000256" key="5">
    <source>
        <dbReference type="SAM" id="MobiDB-lite"/>
    </source>
</evidence>
<evidence type="ECO:0000259" key="7">
    <source>
        <dbReference type="Pfam" id="PF21036"/>
    </source>
</evidence>
<evidence type="ECO:0000313" key="8">
    <source>
        <dbReference type="EMBL" id="MBP2329782.1"/>
    </source>
</evidence>
<dbReference type="Proteomes" id="UP001519332">
    <property type="component" value="Unassembled WGS sequence"/>
</dbReference>
<feature type="region of interest" description="Disordered" evidence="5">
    <location>
        <begin position="51"/>
        <end position="70"/>
    </location>
</feature>
<sequence length="421" mass="46234">MRVLFTTQPGNTVLNTMVPLAWALRAAGHDVRVAAKPKFADVITQAGLTAVPVGRTHGGPDHDDDPEEPSYAAQWTVPPPFDVIERSAQDITWEKLKSRFDADHVTWDYKAENFPLIADLVAFARQWRPDLVIWEPFCPAGAIAAAAVGAAHARLLWSVDYFGVARDLYLRVKNQQPPGDRVDHLAGWLADYAAKYGGQFSEELVTGQVTIEQLPESLRMQADLEYVPMRYVPYGGPAVVPKWLTVPPERRRVGLTLGQSIIAERRDGYIVDLPDVLDSLSDLDIEIVATVADKERHKLGHIPDNTRLVPYVPLHALTATCAAVIHHAGIGTMVTTTLDGVPQLSLPWNSDQPALAHKLAEQGGGLTVPAFQATGAAVRENLLRLLHEPSFRERAGKLRDEMLAMPTPAEVVPQLEKLAAR</sequence>
<comment type="caution">
    <text evidence="8">The sequence shown here is derived from an EMBL/GenBank/DDBJ whole genome shotgun (WGS) entry which is preliminary data.</text>
</comment>
<accession>A0ABS4TZE7</accession>
<keyword evidence="3" id="KW-0808">Transferase</keyword>
<feature type="domain" description="Erythromycin biosynthesis protein CIII-like C-terminal" evidence="6">
    <location>
        <begin position="276"/>
        <end position="418"/>
    </location>
</feature>
<dbReference type="EMBL" id="JAGINW010000001">
    <property type="protein sequence ID" value="MBP2329782.1"/>
    <property type="molecule type" value="Genomic_DNA"/>
</dbReference>
<dbReference type="InterPro" id="IPR048284">
    <property type="entry name" value="EryCIII-like_N"/>
</dbReference>
<evidence type="ECO:0000259" key="6">
    <source>
        <dbReference type="Pfam" id="PF06722"/>
    </source>
</evidence>
<dbReference type="PANTHER" id="PTHR48050">
    <property type="entry name" value="STEROL 3-BETA-GLUCOSYLTRANSFERASE"/>
    <property type="match status" value="1"/>
</dbReference>
<evidence type="ECO:0000256" key="4">
    <source>
        <dbReference type="ARBA" id="ARBA00023194"/>
    </source>
</evidence>
<dbReference type="PANTHER" id="PTHR48050:SF13">
    <property type="entry name" value="STEROL 3-BETA-GLUCOSYLTRANSFERASE UGT80A2"/>
    <property type="match status" value="1"/>
</dbReference>
<dbReference type="Gene3D" id="3.40.50.2000">
    <property type="entry name" value="Glycogen Phosphorylase B"/>
    <property type="match status" value="2"/>
</dbReference>
<dbReference type="Pfam" id="PF21036">
    <property type="entry name" value="EryCIII-like_N"/>
    <property type="match status" value="1"/>
</dbReference>
<evidence type="ECO:0000256" key="1">
    <source>
        <dbReference type="ARBA" id="ARBA00006962"/>
    </source>
</evidence>
<keyword evidence="2" id="KW-0328">Glycosyltransferase</keyword>
<keyword evidence="4" id="KW-0045">Antibiotic biosynthesis</keyword>
<protein>
    <submittedName>
        <fullName evidence="8">Glycosyltransferase (Activator-dependent family)</fullName>
    </submittedName>
</protein>
<dbReference type="InterPro" id="IPR030953">
    <property type="entry name" value="Glycosyl_450act"/>
</dbReference>
<dbReference type="InterPro" id="IPR050426">
    <property type="entry name" value="Glycosyltransferase_28"/>
</dbReference>
<evidence type="ECO:0000313" key="9">
    <source>
        <dbReference type="Proteomes" id="UP001519332"/>
    </source>
</evidence>
<dbReference type="InterPro" id="IPR002213">
    <property type="entry name" value="UDP_glucos_trans"/>
</dbReference>
<organism evidence="8 9">
    <name type="scientific">Kibdelosporangium banguiense</name>
    <dbReference type="NCBI Taxonomy" id="1365924"/>
    <lineage>
        <taxon>Bacteria</taxon>
        <taxon>Bacillati</taxon>
        <taxon>Actinomycetota</taxon>
        <taxon>Actinomycetes</taxon>
        <taxon>Pseudonocardiales</taxon>
        <taxon>Pseudonocardiaceae</taxon>
        <taxon>Kibdelosporangium</taxon>
    </lineage>
</organism>
<dbReference type="CDD" id="cd03784">
    <property type="entry name" value="GT1_Gtf-like"/>
    <property type="match status" value="1"/>
</dbReference>
<dbReference type="Pfam" id="PF06722">
    <property type="entry name" value="EryCIII-like_C"/>
    <property type="match status" value="1"/>
</dbReference>
<name>A0ABS4TZE7_9PSEU</name>
<gene>
    <name evidence="8" type="ORF">JOF56_010167</name>
</gene>
<evidence type="ECO:0000256" key="3">
    <source>
        <dbReference type="ARBA" id="ARBA00022679"/>
    </source>
</evidence>
<keyword evidence="9" id="KW-1185">Reference proteome</keyword>
<feature type="domain" description="Erythromycin biosynthesis protein CIII-like N-terminal" evidence="7">
    <location>
        <begin position="22"/>
        <end position="258"/>
    </location>
</feature>
<evidence type="ECO:0000256" key="2">
    <source>
        <dbReference type="ARBA" id="ARBA00022676"/>
    </source>
</evidence>
<proteinExistence type="inferred from homology"/>
<reference evidence="8 9" key="1">
    <citation type="submission" date="2021-03" db="EMBL/GenBank/DDBJ databases">
        <title>Sequencing the genomes of 1000 actinobacteria strains.</title>
        <authorList>
            <person name="Klenk H.-P."/>
        </authorList>
    </citation>
    <scope>NUCLEOTIDE SEQUENCE [LARGE SCALE GENOMIC DNA]</scope>
    <source>
        <strain evidence="8 9">DSM 46670</strain>
    </source>
</reference>
<dbReference type="NCBIfam" id="TIGR04516">
    <property type="entry name" value="glycosyl_450act"/>
    <property type="match status" value="1"/>
</dbReference>
<dbReference type="RefSeq" id="WP_209646487.1">
    <property type="nucleotide sequence ID" value="NZ_JAGINW010000001.1"/>
</dbReference>